<accession>A0A8J6EHV2</accession>
<evidence type="ECO:0000256" key="8">
    <source>
        <dbReference type="ARBA" id="ARBA00025273"/>
    </source>
</evidence>
<protein>
    <recommendedName>
        <fullName evidence="3">Centrosomal protein of 70 kDa</fullName>
    </recommendedName>
</protein>
<evidence type="ECO:0000256" key="9">
    <source>
        <dbReference type="SAM" id="Coils"/>
    </source>
</evidence>
<comment type="caution">
    <text evidence="10">The sequence shown here is derived from an EMBL/GenBank/DDBJ whole genome shotgun (WGS) entry which is preliminary data.</text>
</comment>
<evidence type="ECO:0000256" key="4">
    <source>
        <dbReference type="ARBA" id="ARBA00022490"/>
    </source>
</evidence>
<comment type="function">
    <text evidence="8">Plays a role in the organization of both preexisting and nascent microtubules in interphase cells. During mitosis, required for the organization and orientation of the mitotic spindle.</text>
</comment>
<evidence type="ECO:0000256" key="6">
    <source>
        <dbReference type="ARBA" id="ARBA00023054"/>
    </source>
</evidence>
<dbReference type="Proteomes" id="UP000770717">
    <property type="component" value="Unassembled WGS sequence"/>
</dbReference>
<dbReference type="GO" id="GO:0060271">
    <property type="term" value="P:cilium assembly"/>
    <property type="evidence" value="ECO:0007669"/>
    <property type="project" value="InterPro"/>
</dbReference>
<evidence type="ECO:0000256" key="1">
    <source>
        <dbReference type="ARBA" id="ARBA00004300"/>
    </source>
</evidence>
<evidence type="ECO:0000313" key="11">
    <source>
        <dbReference type="Proteomes" id="UP000770717"/>
    </source>
</evidence>
<dbReference type="PANTHER" id="PTHR14594:SF1">
    <property type="entry name" value="CENTROSOMAL PROTEIN OF 70 KDA"/>
    <property type="match status" value="1"/>
</dbReference>
<evidence type="ECO:0000256" key="7">
    <source>
        <dbReference type="ARBA" id="ARBA00023212"/>
    </source>
</evidence>
<comment type="subcellular location">
    <subcellularLocation>
        <location evidence="1">Cytoplasm</location>
        <location evidence="1">Cytoskeleton</location>
        <location evidence="1">Microtubule organizing center</location>
        <location evidence="1">Centrosome</location>
    </subcellularLocation>
</comment>
<dbReference type="InterPro" id="IPR037692">
    <property type="entry name" value="CEP70"/>
</dbReference>
<evidence type="ECO:0000256" key="2">
    <source>
        <dbReference type="ARBA" id="ARBA00011832"/>
    </source>
</evidence>
<feature type="coiled-coil region" evidence="9">
    <location>
        <begin position="6"/>
        <end position="86"/>
    </location>
</feature>
<keyword evidence="5" id="KW-0802">TPR repeat</keyword>
<dbReference type="OrthoDB" id="2020926at2759"/>
<keyword evidence="7" id="KW-0206">Cytoskeleton</keyword>
<keyword evidence="6 9" id="KW-0175">Coiled coil</keyword>
<evidence type="ECO:0000313" key="10">
    <source>
        <dbReference type="EMBL" id="KAG9469306.1"/>
    </source>
</evidence>
<gene>
    <name evidence="10" type="ORF">GDO78_020877</name>
</gene>
<dbReference type="AlphaFoldDB" id="A0A8J6EHV2"/>
<sequence length="331" mass="38283">MQQDRAGRQEQRADDLQNILESVKAKIRDLEDDFLCKLRQQKSEVTSLLKAKEAAHENCQEHKEKLREQDQSIAQLRKRLSQAAAAEEKRLENRRKTFLRLVKRQPQENNPFDQQPSVREFRVYKQQMRKMEKILLQNNIRWRGATRENKEAEPHRAEVSALKSLPDDEGQRHLQDVCRALGVQEVKDLLPSSSVSPHMLQALISHFQKLFDVPSMSGIYPRMNEVYSKLGEMNNAMKNLRCLLGLDDTASAGTVVNAVGRLNRELEEGGGHRLQGILGMLDIDSIVNKVQEHEEFFPAFEELIKNLLDVLEISYLEEILPEIQRLKDLEE</sequence>
<dbReference type="GO" id="GO:0070507">
    <property type="term" value="P:regulation of microtubule cytoskeleton organization"/>
    <property type="evidence" value="ECO:0007669"/>
    <property type="project" value="InterPro"/>
</dbReference>
<evidence type="ECO:0000256" key="5">
    <source>
        <dbReference type="ARBA" id="ARBA00022803"/>
    </source>
</evidence>
<proteinExistence type="predicted"/>
<dbReference type="GO" id="GO:0043015">
    <property type="term" value="F:gamma-tubulin binding"/>
    <property type="evidence" value="ECO:0007669"/>
    <property type="project" value="InterPro"/>
</dbReference>
<dbReference type="GO" id="GO:0005813">
    <property type="term" value="C:centrosome"/>
    <property type="evidence" value="ECO:0007669"/>
    <property type="project" value="UniProtKB-SubCell"/>
</dbReference>
<dbReference type="PANTHER" id="PTHR14594">
    <property type="entry name" value="CENTROSOMAL PROTEIN OF 70 KDA"/>
    <property type="match status" value="1"/>
</dbReference>
<reference evidence="10" key="1">
    <citation type="thesis" date="2020" institute="ProQuest LLC" country="789 East Eisenhower Parkway, Ann Arbor, MI, USA">
        <title>Comparative Genomics and Chromosome Evolution.</title>
        <authorList>
            <person name="Mudd A.B."/>
        </authorList>
    </citation>
    <scope>NUCLEOTIDE SEQUENCE</scope>
    <source>
        <strain evidence="10">HN-11 Male</strain>
        <tissue evidence="10">Kidney and liver</tissue>
    </source>
</reference>
<evidence type="ECO:0000256" key="3">
    <source>
        <dbReference type="ARBA" id="ARBA00018408"/>
    </source>
</evidence>
<organism evidence="10 11">
    <name type="scientific">Eleutherodactylus coqui</name>
    <name type="common">Puerto Rican coqui</name>
    <dbReference type="NCBI Taxonomy" id="57060"/>
    <lineage>
        <taxon>Eukaryota</taxon>
        <taxon>Metazoa</taxon>
        <taxon>Chordata</taxon>
        <taxon>Craniata</taxon>
        <taxon>Vertebrata</taxon>
        <taxon>Euteleostomi</taxon>
        <taxon>Amphibia</taxon>
        <taxon>Batrachia</taxon>
        <taxon>Anura</taxon>
        <taxon>Neobatrachia</taxon>
        <taxon>Hyloidea</taxon>
        <taxon>Eleutherodactylidae</taxon>
        <taxon>Eleutherodactylinae</taxon>
        <taxon>Eleutherodactylus</taxon>
        <taxon>Eleutherodactylus</taxon>
    </lineage>
</organism>
<comment type="subunit">
    <text evidence="2">Directly interacts with tubulin-gamma; this interaction determines centrosomal localization.</text>
</comment>
<dbReference type="EMBL" id="WNTK01000575">
    <property type="protein sequence ID" value="KAG9469306.1"/>
    <property type="molecule type" value="Genomic_DNA"/>
</dbReference>
<keyword evidence="4" id="KW-0963">Cytoplasm</keyword>
<keyword evidence="11" id="KW-1185">Reference proteome</keyword>
<name>A0A8J6EHV2_ELECQ</name>